<proteinExistence type="predicted"/>
<organism evidence="2 3">
    <name type="scientific">Halorarum salinum</name>
    <dbReference type="NCBI Taxonomy" id="2743089"/>
    <lineage>
        <taxon>Archaea</taxon>
        <taxon>Methanobacteriati</taxon>
        <taxon>Methanobacteriota</taxon>
        <taxon>Stenosarchaea group</taxon>
        <taxon>Halobacteria</taxon>
        <taxon>Halobacteriales</taxon>
        <taxon>Haloferacaceae</taxon>
        <taxon>Halorarum</taxon>
    </lineage>
</organism>
<evidence type="ECO:0000256" key="1">
    <source>
        <dbReference type="SAM" id="MobiDB-lite"/>
    </source>
</evidence>
<dbReference type="GeneID" id="56036882"/>
<protein>
    <submittedName>
        <fullName evidence="2">Right-handed parallel beta-helix repeat-containing protein</fullName>
    </submittedName>
</protein>
<sequence length="408" mass="42887">MINGTRRRLLRAVGAVGAAGAAGILGSSAAGTGGHDTVRVPGDEATIQAGVDDASEGDLVLVEPGTYEEAVEVSTPGITVRGLDRNEVVLDGEDERDYGVRVTADGVALENMTARHYEVNAFYWTGVEGFRGSYLTASNNGDYGVYAYGARDGRFEHSYASGHPDAGFYLGRNQPYEAVVDDVVAEHNAHGYSGTSTGADLTITNSVWRYNMTGIVPNTLNGNEPPERATRIAGNEVYENGNESAPAKPLTSRTFGMGIVLWGGSDNVVEDNDVRDHENFGVVAAHNVVEPAGNVVRNNRVSGSGVADLALEAPAGDGNRFSGNEFATSLPESIEADASAGSEAVADVFADRLELAEDGEFPAGDWRDQPLPGDQPTMPDPEAAPRPVDKTTSWPAPVSQTSVADRDG</sequence>
<dbReference type="EMBL" id="CP058579">
    <property type="protein sequence ID" value="QLG61208.1"/>
    <property type="molecule type" value="Genomic_DNA"/>
</dbReference>
<dbReference type="AlphaFoldDB" id="A0A7D5L9F2"/>
<gene>
    <name evidence="2" type="ORF">HUG12_05445</name>
</gene>
<dbReference type="Proteomes" id="UP000509626">
    <property type="component" value="Chromosome"/>
</dbReference>
<accession>A0A7D5L9F2</accession>
<dbReference type="InterPro" id="IPR012334">
    <property type="entry name" value="Pectin_lyas_fold"/>
</dbReference>
<evidence type="ECO:0000313" key="2">
    <source>
        <dbReference type="EMBL" id="QLG61208.1"/>
    </source>
</evidence>
<dbReference type="KEGG" id="halu:HUG12_05445"/>
<keyword evidence="3" id="KW-1185">Reference proteome</keyword>
<reference evidence="2 3" key="1">
    <citation type="submission" date="2020-06" db="EMBL/GenBank/DDBJ databases">
        <title>NJ-3-1, isolated from saline soil.</title>
        <authorList>
            <person name="Cui H.L."/>
            <person name="Shi X."/>
        </authorList>
    </citation>
    <scope>NUCLEOTIDE SEQUENCE [LARGE SCALE GENOMIC DNA]</scope>
    <source>
        <strain evidence="2 3">NJ-3-1</strain>
    </source>
</reference>
<dbReference type="InterPro" id="IPR011050">
    <property type="entry name" value="Pectin_lyase_fold/virulence"/>
</dbReference>
<dbReference type="RefSeq" id="WP_179267792.1">
    <property type="nucleotide sequence ID" value="NZ_CP058579.1"/>
</dbReference>
<evidence type="ECO:0000313" key="3">
    <source>
        <dbReference type="Proteomes" id="UP000509626"/>
    </source>
</evidence>
<dbReference type="SUPFAM" id="SSF51126">
    <property type="entry name" value="Pectin lyase-like"/>
    <property type="match status" value="1"/>
</dbReference>
<feature type="region of interest" description="Disordered" evidence="1">
    <location>
        <begin position="357"/>
        <end position="408"/>
    </location>
</feature>
<dbReference type="PROSITE" id="PS51318">
    <property type="entry name" value="TAT"/>
    <property type="match status" value="1"/>
</dbReference>
<dbReference type="Gene3D" id="2.160.20.10">
    <property type="entry name" value="Single-stranded right-handed beta-helix, Pectin lyase-like"/>
    <property type="match status" value="1"/>
</dbReference>
<name>A0A7D5L9F2_9EURY</name>
<feature type="compositionally biased region" description="Polar residues" evidence="1">
    <location>
        <begin position="390"/>
        <end position="408"/>
    </location>
</feature>
<dbReference type="InterPro" id="IPR006311">
    <property type="entry name" value="TAT_signal"/>
</dbReference>
<dbReference type="OrthoDB" id="36243at2157"/>